<dbReference type="GO" id="GO:0008250">
    <property type="term" value="C:oligosaccharyltransferase complex"/>
    <property type="evidence" value="ECO:0007669"/>
    <property type="project" value="InterPro"/>
</dbReference>
<accession>A0A7J7C9K9</accession>
<dbReference type="GO" id="GO:0016740">
    <property type="term" value="F:transferase activity"/>
    <property type="evidence" value="ECO:0007669"/>
    <property type="project" value="UniProtKB-KW"/>
</dbReference>
<dbReference type="PANTHER" id="PTHR13160">
    <property type="entry name" value="OLIGOSACCHARYLTRANSFERASE COMPLEX SUBUNIT OSTC"/>
    <property type="match status" value="1"/>
</dbReference>
<sequence length="75" mass="8436">MKLPIFTLPSLMTVFFLILLTYFMVVSYLVYDVIVEPLGIGFMFVLDDVGIILLDLALDKNRAKNVKVSYASTGE</sequence>
<dbReference type="InterPro" id="IPR042416">
    <property type="entry name" value="OSTC"/>
</dbReference>
<keyword evidence="2" id="KW-0808">Transferase</keyword>
<evidence type="ECO:0000313" key="3">
    <source>
        <dbReference type="Proteomes" id="UP000593562"/>
    </source>
</evidence>
<dbReference type="AlphaFoldDB" id="A0A7J7C9K9"/>
<protein>
    <submittedName>
        <fullName evidence="2">Oligosaccharyltransferase complex subunit OSTC</fullName>
    </submittedName>
</protein>
<dbReference type="PANTHER" id="PTHR13160:SF4">
    <property type="entry name" value="OLIGOSACCHARYLTRANSFERASE COMPLEX SUBUNIT OSTC"/>
    <property type="match status" value="1"/>
</dbReference>
<gene>
    <name evidence="2" type="ORF">HS088_TW19G00409</name>
</gene>
<proteinExistence type="predicted"/>
<reference evidence="2 3" key="1">
    <citation type="journal article" date="2020" name="Nat. Commun.">
        <title>Genome of Tripterygium wilfordii and identification of cytochrome P450 involved in triptolide biosynthesis.</title>
        <authorList>
            <person name="Tu L."/>
            <person name="Su P."/>
            <person name="Zhang Z."/>
            <person name="Gao L."/>
            <person name="Wang J."/>
            <person name="Hu T."/>
            <person name="Zhou J."/>
            <person name="Zhang Y."/>
            <person name="Zhao Y."/>
            <person name="Liu Y."/>
            <person name="Song Y."/>
            <person name="Tong Y."/>
            <person name="Lu Y."/>
            <person name="Yang J."/>
            <person name="Xu C."/>
            <person name="Jia M."/>
            <person name="Peters R.J."/>
            <person name="Huang L."/>
            <person name="Gao W."/>
        </authorList>
    </citation>
    <scope>NUCLEOTIDE SEQUENCE [LARGE SCALE GENOMIC DNA]</scope>
    <source>
        <strain evidence="3">cv. XIE 37</strain>
        <tissue evidence="2">Leaf</tissue>
    </source>
</reference>
<evidence type="ECO:0000256" key="1">
    <source>
        <dbReference type="SAM" id="Phobius"/>
    </source>
</evidence>
<dbReference type="InParanoid" id="A0A7J7C9K9"/>
<dbReference type="Proteomes" id="UP000593562">
    <property type="component" value="Unassembled WGS sequence"/>
</dbReference>
<feature type="transmembrane region" description="Helical" evidence="1">
    <location>
        <begin position="12"/>
        <end position="31"/>
    </location>
</feature>
<name>A0A7J7C9K9_TRIWF</name>
<dbReference type="EMBL" id="JAAARO010000019">
    <property type="protein sequence ID" value="KAF5730809.1"/>
    <property type="molecule type" value="Genomic_DNA"/>
</dbReference>
<evidence type="ECO:0000313" key="2">
    <source>
        <dbReference type="EMBL" id="KAF5730809.1"/>
    </source>
</evidence>
<keyword evidence="3" id="KW-1185">Reference proteome</keyword>
<organism evidence="2 3">
    <name type="scientific">Tripterygium wilfordii</name>
    <name type="common">Thunder God vine</name>
    <dbReference type="NCBI Taxonomy" id="458696"/>
    <lineage>
        <taxon>Eukaryota</taxon>
        <taxon>Viridiplantae</taxon>
        <taxon>Streptophyta</taxon>
        <taxon>Embryophyta</taxon>
        <taxon>Tracheophyta</taxon>
        <taxon>Spermatophyta</taxon>
        <taxon>Magnoliopsida</taxon>
        <taxon>eudicotyledons</taxon>
        <taxon>Gunneridae</taxon>
        <taxon>Pentapetalae</taxon>
        <taxon>rosids</taxon>
        <taxon>fabids</taxon>
        <taxon>Celastrales</taxon>
        <taxon>Celastraceae</taxon>
        <taxon>Tripterygium</taxon>
    </lineage>
</organism>
<dbReference type="OrthoDB" id="10256333at2759"/>
<comment type="caution">
    <text evidence="2">The sequence shown here is derived from an EMBL/GenBank/DDBJ whole genome shotgun (WGS) entry which is preliminary data.</text>
</comment>
<keyword evidence="1" id="KW-0472">Membrane</keyword>
<feature type="transmembrane region" description="Helical" evidence="1">
    <location>
        <begin position="37"/>
        <end position="58"/>
    </location>
</feature>
<keyword evidence="1" id="KW-0812">Transmembrane</keyword>
<keyword evidence="1" id="KW-1133">Transmembrane helix</keyword>